<dbReference type="Gene3D" id="1.25.40.10">
    <property type="entry name" value="Tetratricopeptide repeat domain"/>
    <property type="match status" value="3"/>
</dbReference>
<dbReference type="SUPFAM" id="SSF48452">
    <property type="entry name" value="TPR-like"/>
    <property type="match status" value="2"/>
</dbReference>
<dbReference type="SMART" id="SM00028">
    <property type="entry name" value="TPR"/>
    <property type="match status" value="9"/>
</dbReference>
<evidence type="ECO:0000313" key="5">
    <source>
        <dbReference type="EMBL" id="MUG46942.1"/>
    </source>
</evidence>
<accession>A0A7X2Z3P3</accession>
<dbReference type="GO" id="GO:0008236">
    <property type="term" value="F:serine-type peptidase activity"/>
    <property type="evidence" value="ECO:0007669"/>
    <property type="project" value="InterPro"/>
</dbReference>
<dbReference type="InterPro" id="IPR013105">
    <property type="entry name" value="TPR_2"/>
</dbReference>
<dbReference type="PROSITE" id="PS51257">
    <property type="entry name" value="PROKAR_LIPOPROTEIN"/>
    <property type="match status" value="1"/>
</dbReference>
<dbReference type="PROSITE" id="PS50005">
    <property type="entry name" value="TPR"/>
    <property type="match status" value="3"/>
</dbReference>
<evidence type="ECO:0000256" key="3">
    <source>
        <dbReference type="PROSITE-ProRule" id="PRU00339"/>
    </source>
</evidence>
<feature type="domain" description="Tail specific protease" evidence="4">
    <location>
        <begin position="479"/>
        <end position="687"/>
    </location>
</feature>
<dbReference type="OrthoDB" id="9769030at2"/>
<dbReference type="PROSITE" id="PS50293">
    <property type="entry name" value="TPR_REGION"/>
    <property type="match status" value="1"/>
</dbReference>
<dbReference type="GO" id="GO:0006508">
    <property type="term" value="P:proteolysis"/>
    <property type="evidence" value="ECO:0007669"/>
    <property type="project" value="InterPro"/>
</dbReference>
<feature type="repeat" description="TPR" evidence="3">
    <location>
        <begin position="124"/>
        <end position="157"/>
    </location>
</feature>
<reference evidence="5 6" key="1">
    <citation type="submission" date="2019-11" db="EMBL/GenBank/DDBJ databases">
        <title>Draft genome sequences of five Paenibacillus species of dairy origin.</title>
        <authorList>
            <person name="Olajide A.M."/>
            <person name="Chen S."/>
            <person name="Lapointe G."/>
        </authorList>
    </citation>
    <scope>NUCLEOTIDE SEQUENCE [LARGE SCALE GENOMIC DNA]</scope>
    <source>
        <strain evidence="5 6">12CR55</strain>
    </source>
</reference>
<dbReference type="InterPro" id="IPR051685">
    <property type="entry name" value="Ycf3/AcsC/BcsC/TPR_MFPF"/>
</dbReference>
<comment type="caution">
    <text evidence="5">The sequence shown here is derived from an EMBL/GenBank/DDBJ whole genome shotgun (WGS) entry which is preliminary data.</text>
</comment>
<dbReference type="Gene3D" id="3.90.226.10">
    <property type="entry name" value="2-enoyl-CoA Hydratase, Chain A, domain 1"/>
    <property type="match status" value="1"/>
</dbReference>
<evidence type="ECO:0000256" key="1">
    <source>
        <dbReference type="ARBA" id="ARBA00022737"/>
    </source>
</evidence>
<dbReference type="PANTHER" id="PTHR44943:SF8">
    <property type="entry name" value="TPR REPEAT-CONTAINING PROTEIN MJ0263"/>
    <property type="match status" value="1"/>
</dbReference>
<dbReference type="RefSeq" id="WP_155612310.1">
    <property type="nucleotide sequence ID" value="NZ_WNZW01000008.1"/>
</dbReference>
<dbReference type="InterPro" id="IPR029045">
    <property type="entry name" value="ClpP/crotonase-like_dom_sf"/>
</dbReference>
<evidence type="ECO:0000313" key="6">
    <source>
        <dbReference type="Proteomes" id="UP000447876"/>
    </source>
</evidence>
<dbReference type="SMART" id="SM00245">
    <property type="entry name" value="TSPc"/>
    <property type="match status" value="1"/>
</dbReference>
<feature type="repeat" description="TPR" evidence="3">
    <location>
        <begin position="361"/>
        <end position="394"/>
    </location>
</feature>
<organism evidence="5 6">
    <name type="scientific">Paenibacillus woosongensis</name>
    <dbReference type="NCBI Taxonomy" id="307580"/>
    <lineage>
        <taxon>Bacteria</taxon>
        <taxon>Bacillati</taxon>
        <taxon>Bacillota</taxon>
        <taxon>Bacilli</taxon>
        <taxon>Bacillales</taxon>
        <taxon>Paenibacillaceae</taxon>
        <taxon>Paenibacillus</taxon>
    </lineage>
</organism>
<sequence>MKKRILIRVSALVVIICAISMLGACSTGVYKESIHWEEMIANNTKGYLLVDKGRYEEAIEYLEEAVEHAYEIEPALVDLDREIKLDEPMGAPFNNLSWAYNELEDYEKSLEYIGKSLLIVPNRDMEYVNKGNALYGLYRYEEALESFNHALELGDEKYAYYGKGRVLFDLERYEEALEQFDIYIGLDDADMDGYEMKAYALLWLDRYEEASKLVDGLIREEPDNYDAYRIKAAVLEDLDDLDILAEHYNGMIDKFPDHMDVYVQMIKSYTTMGDLDRAKISYDAAIQKDKNFADIHIAMGDVYMEQSMYVQAAKYYDHAVRLNPQDEKSMINKLRALYNGRRNYQCIAFGDEVMKRKVNSSLIPWFTGECHFDLDQYDEAIQAMERVIELDSEDDEAYAMIAYSYFMMEDYDLAEEFCEKTLEIYSGNSTALRIQDAILDSRKPLGERVKKFFRDNYLYISSVPDMDEILSKLDKENMTPAEIADIIGQAQYKRDVFTSVIYGEEYDLLTAPSGQDVIYEDQGSIAYFRIHEFNHNTDDRFIEELDRIADPENKKLVIDLRGNTGGNMDSANHILDALLPECVTSMLIERDGYADSYYSDADYVPFKQIYILVDGYTASASELLTMGLGTYLPNVTIIGQDTYGKGVGQRVFEDKQNKLMILAVNHYWNVRQNNIMNSYISPDIYVKGSTLEEYMKPVKAGR</sequence>
<dbReference type="InterPro" id="IPR005151">
    <property type="entry name" value="Tail-specific_protease"/>
</dbReference>
<dbReference type="Pfam" id="PF14559">
    <property type="entry name" value="TPR_19"/>
    <property type="match status" value="1"/>
</dbReference>
<proteinExistence type="predicted"/>
<dbReference type="PANTHER" id="PTHR44943">
    <property type="entry name" value="CELLULOSE SYNTHASE OPERON PROTEIN C"/>
    <property type="match status" value="1"/>
</dbReference>
<dbReference type="InterPro" id="IPR019734">
    <property type="entry name" value="TPR_rpt"/>
</dbReference>
<keyword evidence="1" id="KW-0677">Repeat</keyword>
<protein>
    <submittedName>
        <fullName evidence="5">Tetratricopeptide repeat protein</fullName>
    </submittedName>
</protein>
<gene>
    <name evidence="5" type="ORF">GNP95_18365</name>
</gene>
<name>A0A7X2Z3P3_9BACL</name>
<dbReference type="SUPFAM" id="SSF52096">
    <property type="entry name" value="ClpP/crotonase"/>
    <property type="match status" value="1"/>
</dbReference>
<feature type="repeat" description="TPR" evidence="3">
    <location>
        <begin position="293"/>
        <end position="326"/>
    </location>
</feature>
<dbReference type="Pfam" id="PF03572">
    <property type="entry name" value="Peptidase_S41"/>
    <property type="match status" value="1"/>
</dbReference>
<dbReference type="InterPro" id="IPR011990">
    <property type="entry name" value="TPR-like_helical_dom_sf"/>
</dbReference>
<dbReference type="Proteomes" id="UP000447876">
    <property type="component" value="Unassembled WGS sequence"/>
</dbReference>
<dbReference type="Pfam" id="PF13181">
    <property type="entry name" value="TPR_8"/>
    <property type="match status" value="2"/>
</dbReference>
<evidence type="ECO:0000259" key="4">
    <source>
        <dbReference type="SMART" id="SM00245"/>
    </source>
</evidence>
<dbReference type="EMBL" id="WNZW01000008">
    <property type="protein sequence ID" value="MUG46942.1"/>
    <property type="molecule type" value="Genomic_DNA"/>
</dbReference>
<dbReference type="Pfam" id="PF07719">
    <property type="entry name" value="TPR_2"/>
    <property type="match status" value="1"/>
</dbReference>
<dbReference type="Pfam" id="PF13432">
    <property type="entry name" value="TPR_16"/>
    <property type="match status" value="1"/>
</dbReference>
<dbReference type="AlphaFoldDB" id="A0A7X2Z3P3"/>
<evidence type="ECO:0000256" key="2">
    <source>
        <dbReference type="ARBA" id="ARBA00022803"/>
    </source>
</evidence>
<keyword evidence="2 3" id="KW-0802">TPR repeat</keyword>